<evidence type="ECO:0000313" key="2">
    <source>
        <dbReference type="EMBL" id="AAU44214.1"/>
    </source>
</evidence>
<name>Q65XU8_ORYSJ</name>
<feature type="compositionally biased region" description="Low complexity" evidence="1">
    <location>
        <begin position="91"/>
        <end position="101"/>
    </location>
</feature>
<dbReference type="Proteomes" id="UP000000763">
    <property type="component" value="Chromosome 5"/>
</dbReference>
<evidence type="ECO:0000313" key="3">
    <source>
        <dbReference type="Proteomes" id="UP000000763"/>
    </source>
</evidence>
<reference evidence="3" key="1">
    <citation type="journal article" date="2005" name="Nature">
        <title>The map-based sequence of the rice genome.</title>
        <authorList>
            <consortium name="International rice genome sequencing project (IRGSP)"/>
            <person name="Matsumoto T."/>
            <person name="Wu J."/>
            <person name="Kanamori H."/>
            <person name="Katayose Y."/>
            <person name="Fujisawa M."/>
            <person name="Namiki N."/>
            <person name="Mizuno H."/>
            <person name="Yamamoto K."/>
            <person name="Antonio B.A."/>
            <person name="Baba T."/>
            <person name="Sakata K."/>
            <person name="Nagamura Y."/>
            <person name="Aoki H."/>
            <person name="Arikawa K."/>
            <person name="Arita K."/>
            <person name="Bito T."/>
            <person name="Chiden Y."/>
            <person name="Fujitsuka N."/>
            <person name="Fukunaka R."/>
            <person name="Hamada M."/>
            <person name="Harada C."/>
            <person name="Hayashi A."/>
            <person name="Hijishita S."/>
            <person name="Honda M."/>
            <person name="Hosokawa S."/>
            <person name="Ichikawa Y."/>
            <person name="Idonuma A."/>
            <person name="Iijima M."/>
            <person name="Ikeda M."/>
            <person name="Ikeno M."/>
            <person name="Ito K."/>
            <person name="Ito S."/>
            <person name="Ito T."/>
            <person name="Ito Y."/>
            <person name="Ito Y."/>
            <person name="Iwabuchi A."/>
            <person name="Kamiya K."/>
            <person name="Karasawa W."/>
            <person name="Kurita K."/>
            <person name="Katagiri S."/>
            <person name="Kikuta A."/>
            <person name="Kobayashi H."/>
            <person name="Kobayashi N."/>
            <person name="Machita K."/>
            <person name="Maehara T."/>
            <person name="Masukawa M."/>
            <person name="Mizubayashi T."/>
            <person name="Mukai Y."/>
            <person name="Nagasaki H."/>
            <person name="Nagata Y."/>
            <person name="Naito S."/>
            <person name="Nakashima M."/>
            <person name="Nakama Y."/>
            <person name="Nakamichi Y."/>
            <person name="Nakamura M."/>
            <person name="Meguro A."/>
            <person name="Negishi M."/>
            <person name="Ohta I."/>
            <person name="Ohta T."/>
            <person name="Okamoto M."/>
            <person name="Ono N."/>
            <person name="Saji S."/>
            <person name="Sakaguchi M."/>
            <person name="Sakai K."/>
            <person name="Shibata M."/>
            <person name="Shimokawa T."/>
            <person name="Song J."/>
            <person name="Takazaki Y."/>
            <person name="Terasawa K."/>
            <person name="Tsugane M."/>
            <person name="Tsuji K."/>
            <person name="Ueda S."/>
            <person name="Waki K."/>
            <person name="Yamagata H."/>
            <person name="Yamamoto M."/>
            <person name="Yamamoto S."/>
            <person name="Yamane H."/>
            <person name="Yoshiki S."/>
            <person name="Yoshihara R."/>
            <person name="Yukawa K."/>
            <person name="Zhong H."/>
            <person name="Yano M."/>
            <person name="Yuan Q."/>
            <person name="Ouyang S."/>
            <person name="Liu J."/>
            <person name="Jones K.M."/>
            <person name="Gansberger K."/>
            <person name="Moffat K."/>
            <person name="Hill J."/>
            <person name="Bera J."/>
            <person name="Fadrosh D."/>
            <person name="Jin S."/>
            <person name="Johri S."/>
            <person name="Kim M."/>
            <person name="Overton L."/>
            <person name="Reardon M."/>
            <person name="Tsitrin T."/>
            <person name="Vuong H."/>
            <person name="Weaver B."/>
            <person name="Ciecko A."/>
            <person name="Tallon L."/>
            <person name="Jackson J."/>
            <person name="Pai G."/>
            <person name="Aken S.V."/>
            <person name="Utterback T."/>
            <person name="Reidmuller S."/>
            <person name="Feldblyum T."/>
            <person name="Hsiao J."/>
            <person name="Zismann V."/>
            <person name="Iobst S."/>
            <person name="de Vazeille A.R."/>
            <person name="Buell C.R."/>
            <person name="Ying K."/>
            <person name="Li Y."/>
            <person name="Lu T."/>
            <person name="Huang Y."/>
            <person name="Zhao Q."/>
            <person name="Feng Q."/>
            <person name="Zhang L."/>
            <person name="Zhu J."/>
            <person name="Weng Q."/>
            <person name="Mu J."/>
            <person name="Lu Y."/>
            <person name="Fan D."/>
            <person name="Liu Y."/>
            <person name="Guan J."/>
            <person name="Zhang Y."/>
            <person name="Yu S."/>
            <person name="Liu X."/>
            <person name="Zhang Y."/>
            <person name="Hong G."/>
            <person name="Han B."/>
            <person name="Choisne N."/>
            <person name="Demange N."/>
            <person name="Orjeda G."/>
            <person name="Samain S."/>
            <person name="Cattolico L."/>
            <person name="Pelletier E."/>
            <person name="Couloux A."/>
            <person name="Segurens B."/>
            <person name="Wincker P."/>
            <person name="D'Hont A."/>
            <person name="Scarpelli C."/>
            <person name="Weissenbach J."/>
            <person name="Salanoubat M."/>
            <person name="Quetier F."/>
            <person name="Yu Y."/>
            <person name="Kim H.R."/>
            <person name="Rambo T."/>
            <person name="Currie J."/>
            <person name="Collura K."/>
            <person name="Luo M."/>
            <person name="Yang T."/>
            <person name="Ammiraju J.S.S."/>
            <person name="Engler F."/>
            <person name="Soderlund C."/>
            <person name="Wing R.A."/>
            <person name="Palmer L.E."/>
            <person name="de la Bastide M."/>
            <person name="Spiegel L."/>
            <person name="Nascimento L."/>
            <person name="Zutavern T."/>
            <person name="O'Shaughnessy A."/>
            <person name="Dike S."/>
            <person name="Dedhia N."/>
            <person name="Preston R."/>
            <person name="Balija V."/>
            <person name="McCombie W.R."/>
            <person name="Chow T."/>
            <person name="Chen H."/>
            <person name="Chung M."/>
            <person name="Chen C."/>
            <person name="Shaw J."/>
            <person name="Wu H."/>
            <person name="Hsiao K."/>
            <person name="Chao Y."/>
            <person name="Chu M."/>
            <person name="Cheng C."/>
            <person name="Hour A."/>
            <person name="Lee P."/>
            <person name="Lin S."/>
            <person name="Lin Y."/>
            <person name="Liou J."/>
            <person name="Liu S."/>
            <person name="Hsing Y."/>
            <person name="Raghuvanshi S."/>
            <person name="Mohanty A."/>
            <person name="Bharti A.K."/>
            <person name="Gaur A."/>
            <person name="Gupta V."/>
            <person name="Kumar D."/>
            <person name="Ravi V."/>
            <person name="Vij S."/>
            <person name="Kapur A."/>
            <person name="Khurana P."/>
            <person name="Khurana P."/>
            <person name="Khurana J.P."/>
            <person name="Tyagi A.K."/>
            <person name="Gaikwad K."/>
            <person name="Singh A."/>
            <person name="Dalal V."/>
            <person name="Srivastava S."/>
            <person name="Dixit A."/>
            <person name="Pal A.K."/>
            <person name="Ghazi I.A."/>
            <person name="Yadav M."/>
            <person name="Pandit A."/>
            <person name="Bhargava A."/>
            <person name="Sureshbabu K."/>
            <person name="Batra K."/>
            <person name="Sharma T.R."/>
            <person name="Mohapatra T."/>
            <person name="Singh N.K."/>
            <person name="Messing J."/>
            <person name="Nelson A.B."/>
            <person name="Fuks G."/>
            <person name="Kavchok S."/>
            <person name="Keizer G."/>
            <person name="Linton E."/>
            <person name="Llaca V."/>
            <person name="Song R."/>
            <person name="Tanyolac B."/>
            <person name="Young S."/>
            <person name="Ho-Il K."/>
            <person name="Hahn J.H."/>
            <person name="Sangsakoo G."/>
            <person name="Vanavichit A."/>
            <person name="de Mattos Luiz.A.T."/>
            <person name="Zimmer P.D."/>
            <person name="Malone G."/>
            <person name="Dellagostin O."/>
            <person name="de Oliveira A.C."/>
            <person name="Bevan M."/>
            <person name="Bancroft I."/>
            <person name="Minx P."/>
            <person name="Cordum H."/>
            <person name="Wilson R."/>
            <person name="Cheng Z."/>
            <person name="Jin W."/>
            <person name="Jiang J."/>
            <person name="Leong S.A."/>
            <person name="Iwama H."/>
            <person name="Gojobori T."/>
            <person name="Itoh T."/>
            <person name="Niimura Y."/>
            <person name="Fujii Y."/>
            <person name="Habara T."/>
            <person name="Sakai H."/>
            <person name="Sato Y."/>
            <person name="Wilson G."/>
            <person name="Kumar K."/>
            <person name="McCouch S."/>
            <person name="Juretic N."/>
            <person name="Hoen D."/>
            <person name="Wright S."/>
            <person name="Bruskiewich R."/>
            <person name="Bureau T."/>
            <person name="Miyao A."/>
            <person name="Hirochika H."/>
            <person name="Nishikawa T."/>
            <person name="Kadowaki K."/>
            <person name="Sugiura M."/>
            <person name="Burr B."/>
            <person name="Sasaki T."/>
        </authorList>
    </citation>
    <scope>NUCLEOTIDE SEQUENCE [LARGE SCALE GENOMIC DNA]</scope>
    <source>
        <strain evidence="3">cv. Nipponbare</strain>
    </source>
</reference>
<organism evidence="2 3">
    <name type="scientific">Oryza sativa subsp. japonica</name>
    <name type="common">Rice</name>
    <dbReference type="NCBI Taxonomy" id="39947"/>
    <lineage>
        <taxon>Eukaryota</taxon>
        <taxon>Viridiplantae</taxon>
        <taxon>Streptophyta</taxon>
        <taxon>Embryophyta</taxon>
        <taxon>Tracheophyta</taxon>
        <taxon>Spermatophyta</taxon>
        <taxon>Magnoliopsida</taxon>
        <taxon>Liliopsida</taxon>
        <taxon>Poales</taxon>
        <taxon>Poaceae</taxon>
        <taxon>BOP clade</taxon>
        <taxon>Oryzoideae</taxon>
        <taxon>Oryzeae</taxon>
        <taxon>Oryzinae</taxon>
        <taxon>Oryza</taxon>
        <taxon>Oryza sativa</taxon>
    </lineage>
</organism>
<proteinExistence type="predicted"/>
<feature type="region of interest" description="Disordered" evidence="1">
    <location>
        <begin position="77"/>
        <end position="124"/>
    </location>
</feature>
<accession>Q65XU8</accession>
<evidence type="ECO:0000256" key="1">
    <source>
        <dbReference type="SAM" id="MobiDB-lite"/>
    </source>
</evidence>
<sequence length="143" mass="15025">MESWRLDLELGRAERYSMEIGDCRTGEVEMVPPLAGAGLPCARAAVLVQQFVAAAATEGRLFSDAAQARPSGLMGLFVPGRHKHGPKEGSRPWWRAASSSRRGSDGRAHPARRGDAAHRAAARNDGGGCGAATFQCLPSAVAS</sequence>
<gene>
    <name evidence="2" type="primary">P0016H04.20</name>
</gene>
<reference evidence="3" key="2">
    <citation type="journal article" date="2008" name="Nucleic Acids Res.">
        <title>The rice annotation project database (RAP-DB): 2008 update.</title>
        <authorList>
            <consortium name="The rice annotation project (RAP)"/>
        </authorList>
    </citation>
    <scope>GENOME REANNOTATION</scope>
    <source>
        <strain evidence="3">cv. Nipponbare</strain>
    </source>
</reference>
<dbReference type="EMBL" id="AC079356">
    <property type="protein sequence ID" value="AAU44214.1"/>
    <property type="molecule type" value="Genomic_DNA"/>
</dbReference>
<feature type="compositionally biased region" description="Basic and acidic residues" evidence="1">
    <location>
        <begin position="102"/>
        <end position="118"/>
    </location>
</feature>
<protein>
    <submittedName>
        <fullName evidence="2">Uncharacterized protein</fullName>
    </submittedName>
</protein>
<dbReference type="AlphaFoldDB" id="Q65XU8"/>